<dbReference type="CDD" id="cd16922">
    <property type="entry name" value="HATPase_EvgS-ArcB-TorS-like"/>
    <property type="match status" value="1"/>
</dbReference>
<dbReference type="EC" id="2.7.13.3" evidence="2"/>
<dbReference type="InterPro" id="IPR001789">
    <property type="entry name" value="Sig_transdc_resp-reg_receiver"/>
</dbReference>
<dbReference type="InterPro" id="IPR036097">
    <property type="entry name" value="HisK_dim/P_sf"/>
</dbReference>
<dbReference type="CDD" id="cd00082">
    <property type="entry name" value="HisKA"/>
    <property type="match status" value="1"/>
</dbReference>
<comment type="catalytic activity">
    <reaction evidence="1">
        <text>ATP + protein L-histidine = ADP + protein N-phospho-L-histidine.</text>
        <dbReference type="EC" id="2.7.13.3"/>
    </reaction>
</comment>
<evidence type="ECO:0000256" key="3">
    <source>
        <dbReference type="ARBA" id="ARBA00022553"/>
    </source>
</evidence>
<dbReference type="InterPro" id="IPR013655">
    <property type="entry name" value="PAS_fold_3"/>
</dbReference>
<evidence type="ECO:0000259" key="7">
    <source>
        <dbReference type="PROSITE" id="PS50112"/>
    </source>
</evidence>
<dbReference type="Gene3D" id="3.30.565.10">
    <property type="entry name" value="Histidine kinase-like ATPase, C-terminal domain"/>
    <property type="match status" value="1"/>
</dbReference>
<dbReference type="Proteomes" id="UP000727654">
    <property type="component" value="Unassembled WGS sequence"/>
</dbReference>
<evidence type="ECO:0000259" key="5">
    <source>
        <dbReference type="PROSITE" id="PS50109"/>
    </source>
</evidence>
<dbReference type="PROSITE" id="PS50109">
    <property type="entry name" value="HIS_KIN"/>
    <property type="match status" value="1"/>
</dbReference>
<dbReference type="InterPro" id="IPR035965">
    <property type="entry name" value="PAS-like_dom_sf"/>
</dbReference>
<dbReference type="SMART" id="SM00448">
    <property type="entry name" value="REC"/>
    <property type="match status" value="1"/>
</dbReference>
<feature type="domain" description="Response regulatory" evidence="6">
    <location>
        <begin position="555"/>
        <end position="673"/>
    </location>
</feature>
<dbReference type="CDD" id="cd17546">
    <property type="entry name" value="REC_hyHK_CKI1_RcsC-like"/>
    <property type="match status" value="1"/>
</dbReference>
<dbReference type="Pfam" id="PF00072">
    <property type="entry name" value="Response_reg"/>
    <property type="match status" value="1"/>
</dbReference>
<dbReference type="EMBL" id="CAJZAI010000002">
    <property type="protein sequence ID" value="CAG9167713.1"/>
    <property type="molecule type" value="Genomic_DNA"/>
</dbReference>
<dbReference type="PANTHER" id="PTHR45339">
    <property type="entry name" value="HYBRID SIGNAL TRANSDUCTION HISTIDINE KINASE J"/>
    <property type="match status" value="1"/>
</dbReference>
<dbReference type="PROSITE" id="PS50110">
    <property type="entry name" value="RESPONSE_REGULATORY"/>
    <property type="match status" value="1"/>
</dbReference>
<dbReference type="SMART" id="SM00091">
    <property type="entry name" value="PAS"/>
    <property type="match status" value="2"/>
</dbReference>
<dbReference type="InterPro" id="IPR000014">
    <property type="entry name" value="PAS"/>
</dbReference>
<reference evidence="8 9" key="1">
    <citation type="submission" date="2021-08" db="EMBL/GenBank/DDBJ databases">
        <authorList>
            <person name="Peeters C."/>
        </authorList>
    </citation>
    <scope>NUCLEOTIDE SEQUENCE [LARGE SCALE GENOMIC DNA]</scope>
    <source>
        <strain evidence="8 9">LMG 23992</strain>
    </source>
</reference>
<evidence type="ECO:0000259" key="6">
    <source>
        <dbReference type="PROSITE" id="PS50110"/>
    </source>
</evidence>
<evidence type="ECO:0000313" key="9">
    <source>
        <dbReference type="Proteomes" id="UP000727654"/>
    </source>
</evidence>
<dbReference type="Pfam" id="PF00512">
    <property type="entry name" value="HisKA"/>
    <property type="match status" value="1"/>
</dbReference>
<dbReference type="PROSITE" id="PS50112">
    <property type="entry name" value="PAS"/>
    <property type="match status" value="1"/>
</dbReference>
<keyword evidence="9" id="KW-1185">Reference proteome</keyword>
<dbReference type="PRINTS" id="PR00344">
    <property type="entry name" value="BCTRLSENSOR"/>
</dbReference>
<dbReference type="Pfam" id="PF08447">
    <property type="entry name" value="PAS_3"/>
    <property type="match status" value="1"/>
</dbReference>
<dbReference type="SMART" id="SM00388">
    <property type="entry name" value="HisKA"/>
    <property type="match status" value="1"/>
</dbReference>
<name>A0ABM8WJZ8_9BURK</name>
<dbReference type="RefSeq" id="WP_224078578.1">
    <property type="nucleotide sequence ID" value="NZ_CAJZAI010000002.1"/>
</dbReference>
<dbReference type="Pfam" id="PF08448">
    <property type="entry name" value="PAS_4"/>
    <property type="match status" value="1"/>
</dbReference>
<comment type="caution">
    <text evidence="8">The sequence shown here is derived from an EMBL/GenBank/DDBJ whole genome shotgun (WGS) entry which is preliminary data.</text>
</comment>
<dbReference type="SUPFAM" id="SSF47384">
    <property type="entry name" value="Homodimeric domain of signal transducing histidine kinase"/>
    <property type="match status" value="1"/>
</dbReference>
<dbReference type="PANTHER" id="PTHR45339:SF5">
    <property type="entry name" value="HISTIDINE KINASE"/>
    <property type="match status" value="1"/>
</dbReference>
<feature type="modified residue" description="4-aspartylphosphate" evidence="4">
    <location>
        <position position="604"/>
    </location>
</feature>
<dbReference type="Gene3D" id="1.10.287.130">
    <property type="match status" value="1"/>
</dbReference>
<dbReference type="SUPFAM" id="SSF55785">
    <property type="entry name" value="PYP-like sensor domain (PAS domain)"/>
    <property type="match status" value="2"/>
</dbReference>
<proteinExistence type="predicted"/>
<evidence type="ECO:0000256" key="1">
    <source>
        <dbReference type="ARBA" id="ARBA00000085"/>
    </source>
</evidence>
<organism evidence="8 9">
    <name type="scientific">Cupriavidus laharis</name>
    <dbReference type="NCBI Taxonomy" id="151654"/>
    <lineage>
        <taxon>Bacteria</taxon>
        <taxon>Pseudomonadati</taxon>
        <taxon>Pseudomonadota</taxon>
        <taxon>Betaproteobacteria</taxon>
        <taxon>Burkholderiales</taxon>
        <taxon>Burkholderiaceae</taxon>
        <taxon>Cupriavidus</taxon>
    </lineage>
</organism>
<dbReference type="InterPro" id="IPR011006">
    <property type="entry name" value="CheY-like_superfamily"/>
</dbReference>
<sequence>MPTALTVLLPACLVLMAAWLLYLHRRLRALGSQRDVLAAIVDAAPYPIAARDEGGHFVVANVALETFLGIGHETMLGRTMEDAGVPDNVIAAVTSPIGRARSSGQRVDETLRVKDAAGDWRDLLFATQPLRLPDGTQAGTISATIDITGQLAAEQAALDAKRMLDEISDALPVASFQLCAEPGGRHWFSYFSAKAEQYRGWSAERLLAVVDGEYASVHPDDRLKMADALHQSAAAQSAAQFELRILVDGETRWLRLFVGAPVRTEAGLLRWSGYAGDATDEHRQLEALAAARATAEEAAQAKARFLATMTHEIRTPLAAVIGALELLRGSPMSAQQAGEVALADNAARLLMEILDGILDYSRLEAGQLELESLPVDPRALVETVMAVHRPAVAAKGLAFAFEADPRVAAALLGDPTRLKEILLNLIGNAVKFTAQGSITVRLDLLEDLGGRQRVALSVADTGVGIAPEQQEQLFAPFSQADSSISRRFGGSGLGLAICRRLAQRMGGTLTLNSQPGAGTAIALCVTLPVSALAQAKGEQAAPQPLSMEPLGVRKAILVVEDHLPFQVIMRRQLEMLGQDCTVASGGEAALELLRQQRFALVLTDCQMPGMDGFELACRIRASGPGPNADVPIVALTASAGAEVARQCQDAGMDACLAKPVRMEDLRACIARWAC</sequence>
<keyword evidence="8" id="KW-0808">Transferase</keyword>
<keyword evidence="3 4" id="KW-0597">Phosphoprotein</keyword>
<dbReference type="InterPro" id="IPR013656">
    <property type="entry name" value="PAS_4"/>
</dbReference>
<accession>A0ABM8WJZ8</accession>
<dbReference type="NCBIfam" id="TIGR00229">
    <property type="entry name" value="sensory_box"/>
    <property type="match status" value="1"/>
</dbReference>
<dbReference type="Gene3D" id="3.30.450.20">
    <property type="entry name" value="PAS domain"/>
    <property type="match status" value="2"/>
</dbReference>
<dbReference type="InterPro" id="IPR004358">
    <property type="entry name" value="Sig_transdc_His_kin-like_C"/>
</dbReference>
<dbReference type="SUPFAM" id="SSF52172">
    <property type="entry name" value="CheY-like"/>
    <property type="match status" value="1"/>
</dbReference>
<dbReference type="GO" id="GO:0004673">
    <property type="term" value="F:protein histidine kinase activity"/>
    <property type="evidence" value="ECO:0007669"/>
    <property type="project" value="UniProtKB-EC"/>
</dbReference>
<evidence type="ECO:0000256" key="2">
    <source>
        <dbReference type="ARBA" id="ARBA00012438"/>
    </source>
</evidence>
<dbReference type="SUPFAM" id="SSF55874">
    <property type="entry name" value="ATPase domain of HSP90 chaperone/DNA topoisomerase II/histidine kinase"/>
    <property type="match status" value="1"/>
</dbReference>
<dbReference type="InterPro" id="IPR036890">
    <property type="entry name" value="HATPase_C_sf"/>
</dbReference>
<dbReference type="SMART" id="SM00387">
    <property type="entry name" value="HATPase_c"/>
    <property type="match status" value="1"/>
</dbReference>
<feature type="domain" description="PAS" evidence="7">
    <location>
        <begin position="33"/>
        <end position="80"/>
    </location>
</feature>
<evidence type="ECO:0000256" key="4">
    <source>
        <dbReference type="PROSITE-ProRule" id="PRU00169"/>
    </source>
</evidence>
<dbReference type="InterPro" id="IPR003594">
    <property type="entry name" value="HATPase_dom"/>
</dbReference>
<dbReference type="CDD" id="cd00130">
    <property type="entry name" value="PAS"/>
    <property type="match status" value="2"/>
</dbReference>
<dbReference type="InterPro" id="IPR003661">
    <property type="entry name" value="HisK_dim/P_dom"/>
</dbReference>
<evidence type="ECO:0000313" key="8">
    <source>
        <dbReference type="EMBL" id="CAG9167713.1"/>
    </source>
</evidence>
<gene>
    <name evidence="8" type="primary">rcsC_2</name>
    <name evidence="8" type="ORF">LMG23992_00888</name>
</gene>
<dbReference type="InterPro" id="IPR005467">
    <property type="entry name" value="His_kinase_dom"/>
</dbReference>
<protein>
    <recommendedName>
        <fullName evidence="2">histidine kinase</fullName>
        <ecNumber evidence="2">2.7.13.3</ecNumber>
    </recommendedName>
</protein>
<dbReference type="Pfam" id="PF02518">
    <property type="entry name" value="HATPase_c"/>
    <property type="match status" value="1"/>
</dbReference>
<dbReference type="Gene3D" id="3.40.50.2300">
    <property type="match status" value="1"/>
</dbReference>
<keyword evidence="8" id="KW-0418">Kinase</keyword>
<feature type="domain" description="Histidine kinase" evidence="5">
    <location>
        <begin position="308"/>
        <end position="531"/>
    </location>
</feature>